<dbReference type="SUPFAM" id="SSF52777">
    <property type="entry name" value="CoA-dependent acyltransferases"/>
    <property type="match status" value="10"/>
</dbReference>
<dbReference type="PANTHER" id="PTHR45527">
    <property type="entry name" value="NONRIBOSOMAL PEPTIDE SYNTHETASE"/>
    <property type="match status" value="1"/>
</dbReference>
<dbReference type="PROSITE" id="PS00455">
    <property type="entry name" value="AMP_BINDING"/>
    <property type="match status" value="3"/>
</dbReference>
<dbReference type="Gene3D" id="2.30.38.10">
    <property type="entry name" value="Luciferase, Domain 3"/>
    <property type="match status" value="3"/>
</dbReference>
<dbReference type="NCBIfam" id="TIGR01720">
    <property type="entry name" value="NRPS-para261"/>
    <property type="match status" value="1"/>
</dbReference>
<keyword evidence="4" id="KW-0677">Repeat</keyword>
<dbReference type="InterPro" id="IPR020845">
    <property type="entry name" value="AMP-binding_CS"/>
</dbReference>
<evidence type="ECO:0000256" key="2">
    <source>
        <dbReference type="ARBA" id="ARBA00022450"/>
    </source>
</evidence>
<accession>A0ABQ3JZ60</accession>
<comment type="cofactor">
    <cofactor evidence="1">
        <name>pantetheine 4'-phosphate</name>
        <dbReference type="ChEBI" id="CHEBI:47942"/>
    </cofactor>
</comment>
<evidence type="ECO:0000256" key="5">
    <source>
        <dbReference type="ARBA" id="ARBA00023194"/>
    </source>
</evidence>
<name>A0ABQ3JZ60_9PSEU</name>
<dbReference type="Gene3D" id="3.30.559.10">
    <property type="entry name" value="Chloramphenicol acetyltransferase-like domain"/>
    <property type="match status" value="5"/>
</dbReference>
<dbReference type="CDD" id="cd19543">
    <property type="entry name" value="DCL_NRPS"/>
    <property type="match status" value="1"/>
</dbReference>
<protein>
    <recommendedName>
        <fullName evidence="6">Carrier domain-containing protein</fullName>
    </recommendedName>
</protein>
<dbReference type="InterPro" id="IPR020806">
    <property type="entry name" value="PKS_PP-bd"/>
</dbReference>
<dbReference type="PANTHER" id="PTHR45527:SF1">
    <property type="entry name" value="FATTY ACID SYNTHASE"/>
    <property type="match status" value="1"/>
</dbReference>
<sequence>MSIDDRIAALPADQRELLLRRLAGEAPEAGGADRIEAVPGDGPLPLSPAQQRLWFAYEVDPGSIEYVVPRILRLTGDLDVARLRQAVGELVARHASLRTTFGSVDGRGTQTVHPVSEVDVPVTDVTDVDAELLAEVRRPFDLSRGPVFRARLLRAGPREHVLVLAMHHIVTDGWSMGLLVEELNTLYTGGRLDPLPLRYVDFARWQRDRELDDQLLYWRDRLAGLAPLELPADLPRPAVRDPAGAVRTFEVPARLVSRLKAVGGARGATLFMTLVAAVKILLARYAGQPDIAVGTATSGRTREEWENLAGCFVNTLVLRSTVEETRTFTAFLDRVRDTVLGATANEEVPFQRLVDLLRPDRDPSRPPLVDVVVNLQNTPPAELRLPGVTAEEVVPPVVVSGMDLAFDFVETGGRLVAHLRYNTSLFTAATAGRVAAQLGTLLAAIAERPGDRVAELPLLAAGDHDLLTTGWPGDGAGPAPRTAPDLFAEQVAATPDATAVLFGDTTLTYAELDARSNRLAALLARHGAGPEQFVALALPRSVELVVAVLAVLKAGAAYLPLDPDYPADRLRTMAEDARPVLALTTGGREVPGTPAVDLGTVDLGAFPATPPVVEVRPGNAAYVIYTSGSTGRPKAVVVTHAGFHDMVLTQRRVLDAGPGARVLQFASLSFDGAFWEFALALFSGGTLVLATAEERLPGEPLVELIARHRLTHLNLPPTAVAALPRHAIPAGTTLVVCGEACPPGLAEAWSPGRRMINGYGPTESTVCATLSDPLLPSDAATGVVPIGRPIPSVRTYVLDDRLRPAPVGVPGELYLAGTRLARGYLNQHALTAHRFVADPFGPPGSRMYRTGDRARWLADGRLEFAGRADDQVKLRGFRIELGEVEAVLARHPGVAQAAAAVKTDAQGTRRLVGYFVGDAESAALRGFLRERLPEHMVPTAFAALAALPVTVNGKIDRKALPEPDGVRESDGYVEPRTPEEKVLAEVWSELLGVDRVGVHDNFFDLGGDSILGLQVVSRARSGGLNLTPKQLFLRQTVAELAAGAAAAPVAAADQRPVTGEVPLTPIQRWFFEHLTDSLEVFHQSMYLELDGDVDEDALETALQALVVHHDALRLRAERVDGHWRQYNAPPVAKAVLQRFDAFDAEAIARAQRDFRLDTGPLLRALLFVPVGARPRLFLAAHHLVVDGVSWRILLADLDTAYRQARGGHRVDLGPKTTSFRDWAVRLIGHAAAGGFDDEREHWARVARLAERAAPLPIDRAGENTAGSVRTVTRRMSAGALLREVPEVYRTRVDDVLLSALARVLSGWAGGDTVLVELEGHGREELFDDVDLSRTVGWFTTMYPCALTVPAGGWGEVLKAVKEQLRAVPRHGIGHGQVPRAGRRPEVAFNYLGRMDGSIDGDLYHGHAPDPGGTERAAGQVRDHRMEITGVVTGGELEFRWAYSAAVHDEPTVAALADGLIAALAEIVEHCARPDAGGATPSDFPLAALDQAGVDRLAGNGRLVEDVYPLTPMQQGMLFHSLAGSGRDVYAGHFGAVLDGVTDPDLLARAWQRVLDRTPALRTRVVWEGVAEPLQVVGSGVRLPVTHHDWRGRADQAEAVAGLWAQRSGERLDLAVAPLLRLTIVRLTDTRVQLFWTAHHLLADGWSFASVLTDVFTQYALLTGDRTHVPVVRRPYRDYVAWLAEQDKTAAQDHWRELMSGFTAPTPLPFDHAPVRAHRSRSSRDVRLTLSREDSGRLFACAREARLTVNTLLQGAWALLLSRYSGERDVCFGATVSGRPADLPGAESIIGLFINIVPVRVDVDGAEPVLSWLARLQDAQVESRQYEYLSLAQVQAFSDVPRGTSLFDSIVVFENYPYDEDAAARYGLEVSDYSGDEHTNYALTLSAYAADELQLSLGYDPELFDESTVDRMAGHLETLLAGIARTPRAPLGDLELLTGAERDQLVSGWNDTAAEYPPAECVHELFAARARRTPDAVAVRRGDEELSFGELDRRANRLAHRLAGLGAGPGVLVGVCAERGVGAVAALLAVLKAGAAFVPLDPEYPPRMLATMLEDAAVPIVVTEDRLLDRVAGRGAAVVSLDAPLDGPDTPPRSAVTPEDLAYVVYTSGSTGRPKGVMVEHRHVHHMVRAWDARYGLTAMKPRCLSVSSLSVDLFFGDFLLSALFGGSMVVCPTGVVADPPALLDLLRESGAELMVTVPSLAKALAAELSWRGERLGTLKVLMVGSEGWPAADARTVLDAVGPDTVLVNAYGATETTVDSTVFQVGAEPMGDTAFVPVGTPFRNTRVHVLDERMRPVPVGIVGECYIGGDGVARGYWRRPELTAERFLRDPFVPGGRLYRTGDLARRRADGTLECLGRADDQVKIRGFRVELGEVETVLARHPGVTSAAAAVHRDDDGPARLVGYVVPTGTAPDTRELRAFAAEHLPAHAVPAAFVVLGALPLSPSGTVNRRALPAPDAAAGTGEPYVAPRNALETALAGIWAEVLGAERVGVHDNFFDLGGDSILSIQVISRIRAALDAAPSPRQLFDTPSVASLAEVVAALPRTGADLVPVRRDGPLPLSFAQQRLWFLSEFDPGSAEYNTVFALGLTGALDVSALRAALDRLVERHEPLRTTFATVDGHGVQLVRDTAAALELVETTAADLPGLLEQAAARPFDLHEGVFRPVLFRTGEDEHVLVLVLHHIATDGWSMGVLATELGTCYAAARRGERADLPPLPVQYADFAVWQREHLDVDEHLGYWRRRLDGLVPLELPTDRPRPAVREAAGDLRLLEVDAKVAEDLKTLARTGDATLFMVLAAAVQLLLSRYTGQRDITVGTATSGRNRADLEGLIGFFVNTVVLRSTVDERVPFEEFLAQVRATALEAFTHDDVPFERLVEALRPERDPSRNALVEVMVGLESSRSGGVAVDGLVTTEIPVVSGDVSHDLSFDFFERSGQLSLAIGFSTALFDGATIDRLAGHLLRLLAGIAARPRVPMAELSFLDEAELGRIATWQGPEHDVPDTTLAALFEAQAEATPDATAVVCGPESLSFADLNARANRVAHALIARGIGPEDVVALPSARTAGTVVALLGVLKAGAAYLPLDPELPPERREFVFADAAPALVLGEDLPGHGPEGNPRVPVHPEHPAYVIYTSGSTGRPKGVVLAHRGLTNLFFDHSRDFFRPESGAGRWRVALTAAFSFDTSLEGVLAMVDGHELHVLDDLTRRDPEALVAYVAVQRIDLLDLTPSYAEQLVPAGLVGSATHNPRVVMLGGEAANEPLWRDLRAAPETTGYNFYGPTECTVDTLYCRVGDSERPLIGRPMRNTRVQVLDSLLRPVPVGVPGELYLAGAPLARGYLNRAALTAERFVADPAGPPGTRMYRTGDLARWTPDGAVEYLGRVDDQVKVRGFRIELGEIEVVLAGHPGVAQAAAVVREGPSGAPRLVAYVTPAGTPPSAAELRDFARDALPNYMVPSAFVVLPDLPVTSSGKVDRGALPAPAAETGPDAGYVAPRTDVEAALAEVWGAVLGVSRVGVEDNFFELGGDSILSIQAVAKTRQAGLRMTSKDLFLNQTVAQLAKVVRADAPAATTETPVAGPVPLTAIQRHFFDGNPVAPHHLTQSMTVELDGEVDVASWRAALAALVEHHDALRMRFTRDGDGWHQENAAGPADVLAHHDLSDVDDQDRRLRDLAVEADSTFDLAHGPLLRALLVEFGPARPPLLFLTAHHLVVDGVSWRILLDDLALAHRQVSAGEPVALGAKTTSFKAWAERLARHAAEGGFDEEIPHWASLPEVPALPVDLPGPNLVSATRTLAVSLSGQDTEALLQRAPGVFRTRAADVLLAALAWALGRWTGGAEVAIELEGHGREEIFDDVDLSRTVGWFTTLYPVVLPAEAPDWAALVKSVRRRLRAVPGNGLGHGVLRGLGALPARPGPEVVFNYHGQVGTRPGGEPLGQEQSPRERVPHLLEVVGAAVGGRLEFTWYYSENVHHRETVARVASDFREALRAMAEHVAED</sequence>
<evidence type="ECO:0000313" key="7">
    <source>
        <dbReference type="EMBL" id="GHF94796.1"/>
    </source>
</evidence>
<organism evidence="7 8">
    <name type="scientific">Amycolatopsis bullii</name>
    <dbReference type="NCBI Taxonomy" id="941987"/>
    <lineage>
        <taxon>Bacteria</taxon>
        <taxon>Bacillati</taxon>
        <taxon>Actinomycetota</taxon>
        <taxon>Actinomycetes</taxon>
        <taxon>Pseudonocardiales</taxon>
        <taxon>Pseudonocardiaceae</taxon>
        <taxon>Amycolatopsis</taxon>
    </lineage>
</organism>
<dbReference type="SUPFAM" id="SSF47336">
    <property type="entry name" value="ACP-like"/>
    <property type="match status" value="3"/>
</dbReference>
<evidence type="ECO:0000259" key="6">
    <source>
        <dbReference type="PROSITE" id="PS50075"/>
    </source>
</evidence>
<dbReference type="Gene3D" id="3.30.559.30">
    <property type="entry name" value="Nonribosomal peptide synthetase, condensation domain"/>
    <property type="match status" value="5"/>
</dbReference>
<comment type="caution">
    <text evidence="7">The sequence shown here is derived from an EMBL/GenBank/DDBJ whole genome shotgun (WGS) entry which is preliminary data.</text>
</comment>
<keyword evidence="2" id="KW-0596">Phosphopantetheine</keyword>
<dbReference type="CDD" id="cd17652">
    <property type="entry name" value="A_NRPS_CmdD_like"/>
    <property type="match status" value="1"/>
</dbReference>
<dbReference type="Pfam" id="PF00550">
    <property type="entry name" value="PP-binding"/>
    <property type="match status" value="3"/>
</dbReference>
<keyword evidence="5" id="KW-0045">Antibiotic biosynthesis</keyword>
<dbReference type="InterPro" id="IPR009081">
    <property type="entry name" value="PP-bd_ACP"/>
</dbReference>
<dbReference type="Pfam" id="PF00501">
    <property type="entry name" value="AMP-binding"/>
    <property type="match status" value="3"/>
</dbReference>
<dbReference type="InterPro" id="IPR010060">
    <property type="entry name" value="NRPS_synth"/>
</dbReference>
<dbReference type="Gene3D" id="1.10.1200.10">
    <property type="entry name" value="ACP-like"/>
    <property type="match status" value="3"/>
</dbReference>
<proteinExistence type="predicted"/>
<keyword evidence="3" id="KW-0597">Phosphoprotein</keyword>
<dbReference type="PROSITE" id="PS00012">
    <property type="entry name" value="PHOSPHOPANTETHEINE"/>
    <property type="match status" value="2"/>
</dbReference>
<evidence type="ECO:0000256" key="3">
    <source>
        <dbReference type="ARBA" id="ARBA00022553"/>
    </source>
</evidence>
<dbReference type="CDD" id="cd05930">
    <property type="entry name" value="A_NRPS"/>
    <property type="match status" value="1"/>
</dbReference>
<dbReference type="Gene3D" id="3.40.50.980">
    <property type="match status" value="6"/>
</dbReference>
<dbReference type="InterPro" id="IPR025110">
    <property type="entry name" value="AMP-bd_C"/>
</dbReference>
<evidence type="ECO:0000313" key="8">
    <source>
        <dbReference type="Proteomes" id="UP000649955"/>
    </source>
</evidence>
<keyword evidence="8" id="KW-1185">Reference proteome</keyword>
<dbReference type="RefSeq" id="WP_191306525.1">
    <property type="nucleotide sequence ID" value="NZ_BNAW01000002.1"/>
</dbReference>
<dbReference type="NCBIfam" id="TIGR01733">
    <property type="entry name" value="AA-adenyl-dom"/>
    <property type="match status" value="3"/>
</dbReference>
<dbReference type="InterPro" id="IPR036736">
    <property type="entry name" value="ACP-like_sf"/>
</dbReference>
<dbReference type="PROSITE" id="PS50075">
    <property type="entry name" value="CARRIER"/>
    <property type="match status" value="3"/>
</dbReference>
<evidence type="ECO:0000256" key="1">
    <source>
        <dbReference type="ARBA" id="ARBA00001957"/>
    </source>
</evidence>
<dbReference type="Gene3D" id="3.30.300.30">
    <property type="match status" value="3"/>
</dbReference>
<dbReference type="NCBIfam" id="NF003417">
    <property type="entry name" value="PRK04813.1"/>
    <property type="match status" value="3"/>
</dbReference>
<dbReference type="InterPro" id="IPR000873">
    <property type="entry name" value="AMP-dep_synth/lig_dom"/>
</dbReference>
<dbReference type="CDD" id="cd19534">
    <property type="entry name" value="E_NRPS"/>
    <property type="match status" value="2"/>
</dbReference>
<gene>
    <name evidence="7" type="ORF">GCM10017567_06630</name>
</gene>
<dbReference type="SUPFAM" id="SSF56801">
    <property type="entry name" value="Acetyl-CoA synthetase-like"/>
    <property type="match status" value="3"/>
</dbReference>
<dbReference type="CDD" id="cd19531">
    <property type="entry name" value="LCL_NRPS-like"/>
    <property type="match status" value="2"/>
</dbReference>
<reference evidence="8" key="1">
    <citation type="journal article" date="2019" name="Int. J. Syst. Evol. Microbiol.">
        <title>The Global Catalogue of Microorganisms (GCM) 10K type strain sequencing project: providing services to taxonomists for standard genome sequencing and annotation.</title>
        <authorList>
            <consortium name="The Broad Institute Genomics Platform"/>
            <consortium name="The Broad Institute Genome Sequencing Center for Infectious Disease"/>
            <person name="Wu L."/>
            <person name="Ma J."/>
        </authorList>
    </citation>
    <scope>NUCLEOTIDE SEQUENCE [LARGE SCALE GENOMIC DNA]</scope>
    <source>
        <strain evidence="8">CGMCC 4.7680</strain>
    </source>
</reference>
<dbReference type="InterPro" id="IPR010071">
    <property type="entry name" value="AA_adenyl_dom"/>
</dbReference>
<dbReference type="Pfam" id="PF13193">
    <property type="entry name" value="AMP-binding_C"/>
    <property type="match status" value="3"/>
</dbReference>
<evidence type="ECO:0000256" key="4">
    <source>
        <dbReference type="ARBA" id="ARBA00022737"/>
    </source>
</evidence>
<dbReference type="EMBL" id="BNAW01000002">
    <property type="protein sequence ID" value="GHF94796.1"/>
    <property type="molecule type" value="Genomic_DNA"/>
</dbReference>
<dbReference type="InterPro" id="IPR006162">
    <property type="entry name" value="Ppantetheine_attach_site"/>
</dbReference>
<feature type="domain" description="Carrier" evidence="6">
    <location>
        <begin position="974"/>
        <end position="1048"/>
    </location>
</feature>
<feature type="domain" description="Carrier" evidence="6">
    <location>
        <begin position="3488"/>
        <end position="3562"/>
    </location>
</feature>
<dbReference type="InterPro" id="IPR001242">
    <property type="entry name" value="Condensation_dom"/>
</dbReference>
<dbReference type="Proteomes" id="UP000649955">
    <property type="component" value="Unassembled WGS sequence"/>
</dbReference>
<dbReference type="InterPro" id="IPR023213">
    <property type="entry name" value="CAT-like_dom_sf"/>
</dbReference>
<dbReference type="Pfam" id="PF00668">
    <property type="entry name" value="Condensation"/>
    <property type="match status" value="5"/>
</dbReference>
<dbReference type="InterPro" id="IPR045851">
    <property type="entry name" value="AMP-bd_C_sf"/>
</dbReference>
<feature type="domain" description="Carrier" evidence="6">
    <location>
        <begin position="2468"/>
        <end position="2543"/>
    </location>
</feature>
<dbReference type="SMART" id="SM00823">
    <property type="entry name" value="PKS_PP"/>
    <property type="match status" value="3"/>
</dbReference>